<evidence type="ECO:0000256" key="2">
    <source>
        <dbReference type="SAM" id="Phobius"/>
    </source>
</evidence>
<feature type="transmembrane region" description="Helical" evidence="2">
    <location>
        <begin position="734"/>
        <end position="754"/>
    </location>
</feature>
<dbReference type="Pfam" id="PF07494">
    <property type="entry name" value="Reg_prop"/>
    <property type="match status" value="1"/>
</dbReference>
<keyword evidence="1" id="KW-0175">Coiled coil</keyword>
<dbReference type="InterPro" id="IPR036388">
    <property type="entry name" value="WH-like_DNA-bd_sf"/>
</dbReference>
<dbReference type="GO" id="GO:0006355">
    <property type="term" value="P:regulation of DNA-templated transcription"/>
    <property type="evidence" value="ECO:0007669"/>
    <property type="project" value="InterPro"/>
</dbReference>
<keyword evidence="2" id="KW-0472">Membrane</keyword>
<dbReference type="InterPro" id="IPR011110">
    <property type="entry name" value="Reg_prop"/>
</dbReference>
<dbReference type="GO" id="GO:0003677">
    <property type="term" value="F:DNA binding"/>
    <property type="evidence" value="ECO:0007669"/>
    <property type="project" value="InterPro"/>
</dbReference>
<dbReference type="EMBL" id="JASJOU010000004">
    <property type="protein sequence ID" value="MDJ1501639.1"/>
    <property type="molecule type" value="Genomic_DNA"/>
</dbReference>
<sequence length="943" mass="108830">MRRKLWLLFIIIPSVSYGQKIETICKPEILNFTKQTYNAYHQNWGITQESQTRFMYFANSKGLIEYDGNHWEVYELPNKQKVRSAVAGIDGRIYTGGLGEFGYWQSDKTGKLTYHSLKALINDPSFAGEEIWNILPTSEGILFQSFAFIYLYQNNKITNLSPPGNIMFAYQVNGRVLLGVIDKGLYEFKHKSFSFIDNSSFLGKESVNTILPGRDQTIVIGTNRGIYLYDGNDFQPFNTTTNAFLLQNQLNRGVMLNDTTYAFGTILNGIVITNTQGEIIQHLNQKNGLQNNTILSLYKDADGNLWTGMDKGISLILINSPLRYYQDYDGHLGTVYDIALFEKKLYLGTNHGLFVSYLQSREADFQLVPKTQGQVWDLEVIDNQLLCGHNNGTFLIEGTQAKQISSVTGGWIIRKLKKHPDLLLQGTYTQLCIYKKNASFQWELAHTVSGFSAPVNQLEEDDFGYIWVNKVSKGLNRIKLSADTQKMDSIWSYETPELKSAAVNLCQINKRVIVTTNQQVLQFDPDHNVFEPATNLQKQLGPDKARKFFPINPSASFVLKTDGTLGFIEKDNSIKEIPMKKFQWFDDYENLVSIDNRTHLICLENGFGVLPENLITSLLSSTIQPPVIRSIVPLDFPTLGQTFRTDDNYPAFAFNYNQNSLIISFSTPHYGNEAKYSFWLENSSKGWSNFQTMDQKEFNNLAPGKYIFHLRSNLSKKETQLEFEILSPWYWNQWSISIYVLMLIGACIFSYWLHLQRVKAHQERVRRKLEKKLRKQEEESQKEIIQLRNQQLEQDVIRKSEELANSTMTLIKKNELLLQIKQEVLDIKTELGSKSNSSSFKEIIHLLESNISTDHDWQIFESNFNRVHEEFLQKLIHEYPTLTPSDLRLAAYLRMNLSTKEIAQLFNITYRSVELKRYRLRKKMNLDTDVNLGEFMMKYTNGN</sequence>
<feature type="domain" description="HTH luxR-type" evidence="3">
    <location>
        <begin position="879"/>
        <end position="936"/>
    </location>
</feature>
<dbReference type="InterPro" id="IPR013783">
    <property type="entry name" value="Ig-like_fold"/>
</dbReference>
<evidence type="ECO:0000256" key="1">
    <source>
        <dbReference type="SAM" id="Coils"/>
    </source>
</evidence>
<dbReference type="Proteomes" id="UP001232063">
    <property type="component" value="Unassembled WGS sequence"/>
</dbReference>
<accession>A0AAE3R598</accession>
<proteinExistence type="predicted"/>
<evidence type="ECO:0000313" key="5">
    <source>
        <dbReference type="Proteomes" id="UP001232063"/>
    </source>
</evidence>
<keyword evidence="2" id="KW-0812">Transmembrane</keyword>
<dbReference type="Gene3D" id="1.10.10.10">
    <property type="entry name" value="Winged helix-like DNA-binding domain superfamily/Winged helix DNA-binding domain"/>
    <property type="match status" value="1"/>
</dbReference>
<dbReference type="InterPro" id="IPR015943">
    <property type="entry name" value="WD40/YVTN_repeat-like_dom_sf"/>
</dbReference>
<dbReference type="RefSeq" id="WP_314511185.1">
    <property type="nucleotide sequence ID" value="NZ_JASJOU010000004.1"/>
</dbReference>
<feature type="coiled-coil region" evidence="1">
    <location>
        <begin position="755"/>
        <end position="802"/>
    </location>
</feature>
<dbReference type="Gene3D" id="2.60.40.10">
    <property type="entry name" value="Immunoglobulins"/>
    <property type="match status" value="1"/>
</dbReference>
<dbReference type="InterPro" id="IPR000792">
    <property type="entry name" value="Tscrpt_reg_LuxR_C"/>
</dbReference>
<protein>
    <submittedName>
        <fullName evidence="4">Two-component regulator propeller domain-containing protein</fullName>
    </submittedName>
</protein>
<name>A0AAE3R598_9BACT</name>
<dbReference type="Gene3D" id="2.130.10.10">
    <property type="entry name" value="YVTN repeat-like/Quinoprotein amine dehydrogenase"/>
    <property type="match status" value="2"/>
</dbReference>
<keyword evidence="2" id="KW-1133">Transmembrane helix</keyword>
<gene>
    <name evidence="4" type="ORF">QNI22_13320</name>
</gene>
<evidence type="ECO:0000313" key="4">
    <source>
        <dbReference type="EMBL" id="MDJ1501639.1"/>
    </source>
</evidence>
<dbReference type="CDD" id="cd22249">
    <property type="entry name" value="UDM1_RNF168_RNF169-like"/>
    <property type="match status" value="1"/>
</dbReference>
<evidence type="ECO:0000259" key="3">
    <source>
        <dbReference type="SMART" id="SM00421"/>
    </source>
</evidence>
<keyword evidence="5" id="KW-1185">Reference proteome</keyword>
<dbReference type="SUPFAM" id="SSF63829">
    <property type="entry name" value="Calcium-dependent phosphotriesterase"/>
    <property type="match status" value="1"/>
</dbReference>
<organism evidence="4 5">
    <name type="scientific">Xanthocytophaga agilis</name>
    <dbReference type="NCBI Taxonomy" id="3048010"/>
    <lineage>
        <taxon>Bacteria</taxon>
        <taxon>Pseudomonadati</taxon>
        <taxon>Bacteroidota</taxon>
        <taxon>Cytophagia</taxon>
        <taxon>Cytophagales</taxon>
        <taxon>Rhodocytophagaceae</taxon>
        <taxon>Xanthocytophaga</taxon>
    </lineage>
</organism>
<dbReference type="SUPFAM" id="SSF46894">
    <property type="entry name" value="C-terminal effector domain of the bipartite response regulators"/>
    <property type="match status" value="1"/>
</dbReference>
<dbReference type="SMART" id="SM00421">
    <property type="entry name" value="HTH_LUXR"/>
    <property type="match status" value="1"/>
</dbReference>
<comment type="caution">
    <text evidence="4">The sequence shown here is derived from an EMBL/GenBank/DDBJ whole genome shotgun (WGS) entry which is preliminary data.</text>
</comment>
<dbReference type="AlphaFoldDB" id="A0AAE3R598"/>
<reference evidence="4" key="1">
    <citation type="submission" date="2023-05" db="EMBL/GenBank/DDBJ databases">
        <authorList>
            <person name="Zhang X."/>
        </authorList>
    </citation>
    <scope>NUCLEOTIDE SEQUENCE</scope>
    <source>
        <strain evidence="4">BD1B2-1</strain>
    </source>
</reference>
<dbReference type="InterPro" id="IPR016032">
    <property type="entry name" value="Sig_transdc_resp-reg_C-effctor"/>
</dbReference>